<evidence type="ECO:0000313" key="2">
    <source>
        <dbReference type="Proteomes" id="UP000790377"/>
    </source>
</evidence>
<accession>A0ACB7ZTN7</accession>
<sequence>MKDFMTKLHNLEPARHWLDKFFDALELMDVETLDELEVISPEVLFFFCQLCPIMIMDFYVHVVQAVDEIHTAYDSGAGESQNDNTIVATNRGIVVGVTEPLYVVQIALTDGLSPGTAKGEIHILRIPLQTIKQSVCISAGMTNKQRNKKKYHQIDGDANANIFDFEVGTAFGIGWLWQGWVALAIRWSRGAGSRRREGDGGYGSVTFVVSSQIAFDASMKAERRVWSDDPRAVGKRALRRWRRTRAANVMMGSIRGKRTDG</sequence>
<dbReference type="EMBL" id="MU268475">
    <property type="protein sequence ID" value="KAH7904436.1"/>
    <property type="molecule type" value="Genomic_DNA"/>
</dbReference>
<evidence type="ECO:0000313" key="1">
    <source>
        <dbReference type="EMBL" id="KAH7904436.1"/>
    </source>
</evidence>
<comment type="caution">
    <text evidence="1">The sequence shown here is derived from an EMBL/GenBank/DDBJ whole genome shotgun (WGS) entry which is preliminary data.</text>
</comment>
<dbReference type="Proteomes" id="UP000790377">
    <property type="component" value="Unassembled WGS sequence"/>
</dbReference>
<protein>
    <submittedName>
        <fullName evidence="1">Uncharacterized protein</fullName>
    </submittedName>
</protein>
<keyword evidence="2" id="KW-1185">Reference proteome</keyword>
<organism evidence="1 2">
    <name type="scientific">Hygrophoropsis aurantiaca</name>
    <dbReference type="NCBI Taxonomy" id="72124"/>
    <lineage>
        <taxon>Eukaryota</taxon>
        <taxon>Fungi</taxon>
        <taxon>Dikarya</taxon>
        <taxon>Basidiomycota</taxon>
        <taxon>Agaricomycotina</taxon>
        <taxon>Agaricomycetes</taxon>
        <taxon>Agaricomycetidae</taxon>
        <taxon>Boletales</taxon>
        <taxon>Coniophorineae</taxon>
        <taxon>Hygrophoropsidaceae</taxon>
        <taxon>Hygrophoropsis</taxon>
    </lineage>
</organism>
<proteinExistence type="predicted"/>
<gene>
    <name evidence="1" type="ORF">BJ138DRAFT_1106830</name>
</gene>
<name>A0ACB7ZTN7_9AGAM</name>
<reference evidence="1" key="1">
    <citation type="journal article" date="2021" name="New Phytol.">
        <title>Evolutionary innovations through gain and loss of genes in the ectomycorrhizal Boletales.</title>
        <authorList>
            <person name="Wu G."/>
            <person name="Miyauchi S."/>
            <person name="Morin E."/>
            <person name="Kuo A."/>
            <person name="Drula E."/>
            <person name="Varga T."/>
            <person name="Kohler A."/>
            <person name="Feng B."/>
            <person name="Cao Y."/>
            <person name="Lipzen A."/>
            <person name="Daum C."/>
            <person name="Hundley H."/>
            <person name="Pangilinan J."/>
            <person name="Johnson J."/>
            <person name="Barry K."/>
            <person name="LaButti K."/>
            <person name="Ng V."/>
            <person name="Ahrendt S."/>
            <person name="Min B."/>
            <person name="Choi I.G."/>
            <person name="Park H."/>
            <person name="Plett J.M."/>
            <person name="Magnuson J."/>
            <person name="Spatafora J.W."/>
            <person name="Nagy L.G."/>
            <person name="Henrissat B."/>
            <person name="Grigoriev I.V."/>
            <person name="Yang Z.L."/>
            <person name="Xu J."/>
            <person name="Martin F.M."/>
        </authorList>
    </citation>
    <scope>NUCLEOTIDE SEQUENCE</scope>
    <source>
        <strain evidence="1">ATCC 28755</strain>
    </source>
</reference>